<evidence type="ECO:0000256" key="8">
    <source>
        <dbReference type="ARBA" id="ARBA00023136"/>
    </source>
</evidence>
<evidence type="ECO:0000256" key="4">
    <source>
        <dbReference type="ARBA" id="ARBA00022679"/>
    </source>
</evidence>
<evidence type="ECO:0000256" key="5">
    <source>
        <dbReference type="ARBA" id="ARBA00022692"/>
    </source>
</evidence>
<evidence type="ECO:0000256" key="10">
    <source>
        <dbReference type="SAM" id="MobiDB-lite"/>
    </source>
</evidence>
<evidence type="ECO:0000313" key="12">
    <source>
        <dbReference type="Proteomes" id="UP000095085"/>
    </source>
</evidence>
<keyword evidence="5" id="KW-0812">Transmembrane</keyword>
<protein>
    <submittedName>
        <fullName evidence="11">Uncharacterized protein</fullName>
    </submittedName>
</protein>
<keyword evidence="8" id="KW-0472">Membrane</keyword>
<keyword evidence="9" id="KW-0961">Cell wall biogenesis/degradation</keyword>
<dbReference type="AlphaFoldDB" id="A0A1E4RH36"/>
<keyword evidence="7" id="KW-1133">Transmembrane helix</keyword>
<accession>A0A1E4RH36</accession>
<evidence type="ECO:0000256" key="2">
    <source>
        <dbReference type="ARBA" id="ARBA00009486"/>
    </source>
</evidence>
<dbReference type="InterPro" id="IPR021988">
    <property type="entry name" value="BMT1"/>
</dbReference>
<dbReference type="GO" id="GO:0071555">
    <property type="term" value="P:cell wall organization"/>
    <property type="evidence" value="ECO:0007669"/>
    <property type="project" value="UniProtKB-KW"/>
</dbReference>
<dbReference type="EMBL" id="KV454542">
    <property type="protein sequence ID" value="ODV66582.1"/>
    <property type="molecule type" value="Genomic_DNA"/>
</dbReference>
<evidence type="ECO:0000256" key="1">
    <source>
        <dbReference type="ARBA" id="ARBA00004606"/>
    </source>
</evidence>
<evidence type="ECO:0000313" key="11">
    <source>
        <dbReference type="EMBL" id="ODV66582.1"/>
    </source>
</evidence>
<proteinExistence type="inferred from homology"/>
<keyword evidence="4" id="KW-0808">Transferase</keyword>
<evidence type="ECO:0000256" key="7">
    <source>
        <dbReference type="ARBA" id="ARBA00022989"/>
    </source>
</evidence>
<comment type="similarity">
    <text evidence="2">Belongs to the BMT family.</text>
</comment>
<dbReference type="GeneID" id="30997322"/>
<keyword evidence="12" id="KW-1185">Reference proteome</keyword>
<evidence type="ECO:0000256" key="3">
    <source>
        <dbReference type="ARBA" id="ARBA00022676"/>
    </source>
</evidence>
<dbReference type="GO" id="GO:0000030">
    <property type="term" value="F:mannosyltransferase activity"/>
    <property type="evidence" value="ECO:0007669"/>
    <property type="project" value="InterPro"/>
</dbReference>
<evidence type="ECO:0000256" key="9">
    <source>
        <dbReference type="ARBA" id="ARBA00023316"/>
    </source>
</evidence>
<dbReference type="Pfam" id="PF12141">
    <property type="entry name" value="BMT"/>
    <property type="match status" value="1"/>
</dbReference>
<reference evidence="12" key="1">
    <citation type="submission" date="2016-05" db="EMBL/GenBank/DDBJ databases">
        <title>Comparative genomics of biotechnologically important yeasts.</title>
        <authorList>
            <consortium name="DOE Joint Genome Institute"/>
            <person name="Riley R."/>
            <person name="Haridas S."/>
            <person name="Wolfe K.H."/>
            <person name="Lopes M.R."/>
            <person name="Hittinger C.T."/>
            <person name="Goker M."/>
            <person name="Salamov A."/>
            <person name="Wisecaver J."/>
            <person name="Long T.M."/>
            <person name="Aerts A.L."/>
            <person name="Barry K."/>
            <person name="Choi C."/>
            <person name="Clum A."/>
            <person name="Coughlan A.Y."/>
            <person name="Deshpande S."/>
            <person name="Douglass A.P."/>
            <person name="Hanson S.J."/>
            <person name="Klenk H.-P."/>
            <person name="Labutti K."/>
            <person name="Lapidus A."/>
            <person name="Lindquist E."/>
            <person name="Lipzen A."/>
            <person name="Meier-Kolthoff J.P."/>
            <person name="Ohm R.A."/>
            <person name="Otillar R.P."/>
            <person name="Pangilinan J."/>
            <person name="Peng Y."/>
            <person name="Rokas A."/>
            <person name="Rosa C.A."/>
            <person name="Scheuner C."/>
            <person name="Sibirny A.A."/>
            <person name="Slot J.C."/>
            <person name="Stielow J.B."/>
            <person name="Sun H."/>
            <person name="Kurtzman C.P."/>
            <person name="Blackwell M."/>
            <person name="Grigoriev I.V."/>
            <person name="Jeffries T.W."/>
        </authorList>
    </citation>
    <scope>NUCLEOTIDE SEQUENCE [LARGE SCALE GENOMIC DNA]</scope>
    <source>
        <strain evidence="12">NRRL Y-1933</strain>
    </source>
</reference>
<dbReference type="OrthoDB" id="3631276at2759"/>
<evidence type="ECO:0000256" key="6">
    <source>
        <dbReference type="ARBA" id="ARBA00022968"/>
    </source>
</evidence>
<sequence length="792" mass="93115">MFRDLKKSVVALLFCCSVWLVISTHLYLSNNTHDIFELVRASYIDKFYTKAPFLHTHVSNEEHDPNLIHHHKPDPVVKPASSKEPDKEKVQDSWVINVDRISEYNHEESCVIFPYHFNDLKEKQTLAEYYQENFNTAIEASHFDKNTKFRIIQLNSLTDEPKQDYVDSSKYQKDEFKIFQLSPLIYNDQQCESHLQQKLQVEISQSKSLTFDDWLPIINRFKEENPHYYEELEPFWKDDIEEQIKSGVLNKHWHRLAGSSVWLTEYGVHFMISRVLYTPSGIRDKPIISLTYAQVFNDKWEEMKNVELISPSNNPDVGNELVKEEKIYSSMIYPTFLPIPSYHDYNITTPNKYYGPEDPRLLLIKNPKGYEEPLIIFNAYQRKIVESVNIDHDKHMNITFDYYRSIFMCWPWQFQRGKEIVDDLNINQNYKYQIYNRIAELVRDNIPKVKNQKNWTPMISYEDRKVSNYDESIYFIYRWSNLEVFKCQLSNIINGLSICKYDYRLEPNNNENDGVGPLRGGTQMVNINQLLYEYSNKITELSTFISKLPTGRELWLGFARAHLKNCGCGKSIYRPNLVLITKDSNPKGEKYYKISHISSFLGLSNVPILPWDPANPKMICGEQYPNALIPNGISDWNLKEVAINDDIKGIQDYLTLSFSVSDSTVDIIHIKGLLNEIFRLDYNTDIKTNRLIGDIDIIKDDVSHNWMKNNGFNNINVDCAIRESKNFCYHYGLQNGEKTKEEKEKEKAKQKEEKEKQEKEKQEKEKQNQEQKPDPNAKVEAKVEEDASESKY</sequence>
<dbReference type="STRING" id="984485.A0A1E4RH36"/>
<gene>
    <name evidence="11" type="ORF">HYPBUDRAFT_167550</name>
</gene>
<keyword evidence="6" id="KW-0735">Signal-anchor</keyword>
<organism evidence="11 12">
    <name type="scientific">Hyphopichia burtonii NRRL Y-1933</name>
    <dbReference type="NCBI Taxonomy" id="984485"/>
    <lineage>
        <taxon>Eukaryota</taxon>
        <taxon>Fungi</taxon>
        <taxon>Dikarya</taxon>
        <taxon>Ascomycota</taxon>
        <taxon>Saccharomycotina</taxon>
        <taxon>Pichiomycetes</taxon>
        <taxon>Debaryomycetaceae</taxon>
        <taxon>Hyphopichia</taxon>
    </lineage>
</organism>
<dbReference type="GO" id="GO:0016020">
    <property type="term" value="C:membrane"/>
    <property type="evidence" value="ECO:0007669"/>
    <property type="project" value="UniProtKB-SubCell"/>
</dbReference>
<name>A0A1E4RH36_9ASCO</name>
<feature type="region of interest" description="Disordered" evidence="10">
    <location>
        <begin position="64"/>
        <end position="87"/>
    </location>
</feature>
<dbReference type="Proteomes" id="UP000095085">
    <property type="component" value="Unassembled WGS sequence"/>
</dbReference>
<feature type="region of interest" description="Disordered" evidence="10">
    <location>
        <begin position="737"/>
        <end position="792"/>
    </location>
</feature>
<dbReference type="RefSeq" id="XP_020075649.1">
    <property type="nucleotide sequence ID" value="XM_020222773.1"/>
</dbReference>
<keyword evidence="3" id="KW-0328">Glycosyltransferase</keyword>
<comment type="subcellular location">
    <subcellularLocation>
        <location evidence="1">Membrane</location>
        <topology evidence="1">Single-pass type II membrane protein</topology>
    </subcellularLocation>
</comment>